<evidence type="ECO:0000313" key="6">
    <source>
        <dbReference type="Proteomes" id="UP000605568"/>
    </source>
</evidence>
<dbReference type="EMBL" id="BNAR01000025">
    <property type="protein sequence ID" value="GHH61102.1"/>
    <property type="molecule type" value="Genomic_DNA"/>
</dbReference>
<proteinExistence type="predicted"/>
<keyword evidence="6" id="KW-1185">Reference proteome</keyword>
<reference evidence="6" key="1">
    <citation type="journal article" date="2019" name="Int. J. Syst. Evol. Microbiol.">
        <title>The Global Catalogue of Microorganisms (GCM) 10K type strain sequencing project: providing services to taxonomists for standard genome sequencing and annotation.</title>
        <authorList>
            <consortium name="The Broad Institute Genomics Platform"/>
            <consortium name="The Broad Institute Genome Sequencing Center for Infectious Disease"/>
            <person name="Wu L."/>
            <person name="Ma J."/>
        </authorList>
    </citation>
    <scope>NUCLEOTIDE SEQUENCE [LARGE SCALE GENOMIC DNA]</scope>
    <source>
        <strain evidence="6">CGMCC 4.7367</strain>
    </source>
</reference>
<gene>
    <name evidence="5" type="ORF">GCM10017774_86530</name>
</gene>
<protein>
    <recommendedName>
        <fullName evidence="4">Cytochrome c domain-containing protein</fullName>
    </recommendedName>
</protein>
<comment type="caution">
    <text evidence="5">The sequence shown here is derived from an EMBL/GenBank/DDBJ whole genome shotgun (WGS) entry which is preliminary data.</text>
</comment>
<evidence type="ECO:0000256" key="3">
    <source>
        <dbReference type="PROSITE-ProRule" id="PRU00433"/>
    </source>
</evidence>
<evidence type="ECO:0000256" key="2">
    <source>
        <dbReference type="ARBA" id="ARBA00023004"/>
    </source>
</evidence>
<dbReference type="Proteomes" id="UP000605568">
    <property type="component" value="Unassembled WGS sequence"/>
</dbReference>
<dbReference type="InterPro" id="IPR025285">
    <property type="entry name" value="DUF4145"/>
</dbReference>
<sequence length="207" mass="22363">MAGHSSIRYVRGAPGSAAIEITDAAAHMPFICPHCDAQVNGAVVAYISDSMEAGATTVHWLRCTSCHKGAVMNAHELAPTGAAGEAVEGLPTDVAAAYTEARRSASVAAYTSSELMCRKILMHVAVDKGAEAEKSFANYISYLQDEGYITPPMHPWTDLIRQHGNIATHEIPATDRERALGTLTFTTQLLRMIYEMPYKVQQFLPAP</sequence>
<feature type="domain" description="Cytochrome c" evidence="4">
    <location>
        <begin position="49"/>
        <end position="147"/>
    </location>
</feature>
<evidence type="ECO:0000259" key="4">
    <source>
        <dbReference type="PROSITE" id="PS51007"/>
    </source>
</evidence>
<evidence type="ECO:0000313" key="5">
    <source>
        <dbReference type="EMBL" id="GHH61102.1"/>
    </source>
</evidence>
<evidence type="ECO:0000256" key="1">
    <source>
        <dbReference type="ARBA" id="ARBA00022723"/>
    </source>
</evidence>
<name>A0ABQ3MZN5_9PSEU</name>
<dbReference type="InterPro" id="IPR009056">
    <property type="entry name" value="Cyt_c-like_dom"/>
</dbReference>
<dbReference type="Pfam" id="PF13643">
    <property type="entry name" value="DUF4145"/>
    <property type="match status" value="1"/>
</dbReference>
<keyword evidence="1 3" id="KW-0479">Metal-binding</keyword>
<dbReference type="PROSITE" id="PS51007">
    <property type="entry name" value="CYTC"/>
    <property type="match status" value="1"/>
</dbReference>
<organism evidence="5 6">
    <name type="scientific">Lentzea cavernae</name>
    <dbReference type="NCBI Taxonomy" id="2020703"/>
    <lineage>
        <taxon>Bacteria</taxon>
        <taxon>Bacillati</taxon>
        <taxon>Actinomycetota</taxon>
        <taxon>Actinomycetes</taxon>
        <taxon>Pseudonocardiales</taxon>
        <taxon>Pseudonocardiaceae</taxon>
        <taxon>Lentzea</taxon>
    </lineage>
</organism>
<keyword evidence="3" id="KW-0349">Heme</keyword>
<keyword evidence="2 3" id="KW-0408">Iron</keyword>
<accession>A0ABQ3MZN5</accession>